<evidence type="ECO:0000256" key="5">
    <source>
        <dbReference type="ARBA" id="ARBA00022991"/>
    </source>
</evidence>
<feature type="binding site" evidence="6">
    <location>
        <position position="233"/>
    </location>
    <ligand>
        <name>FAD</name>
        <dbReference type="ChEBI" id="CHEBI:57692"/>
    </ligand>
</feature>
<gene>
    <name evidence="10" type="ORF">DDV96_00285</name>
</gene>
<proteinExistence type="inferred from homology"/>
<dbReference type="Pfam" id="PF00875">
    <property type="entry name" value="DNA_photolyase"/>
    <property type="match status" value="1"/>
</dbReference>
<name>A0A2U0I8M4_9FLAO</name>
<dbReference type="PROSITE" id="PS51645">
    <property type="entry name" value="PHR_CRY_ALPHA_BETA"/>
    <property type="match status" value="1"/>
</dbReference>
<dbReference type="Gene3D" id="3.40.50.620">
    <property type="entry name" value="HUPs"/>
    <property type="match status" value="1"/>
</dbReference>
<dbReference type="Proteomes" id="UP000245962">
    <property type="component" value="Unassembled WGS sequence"/>
</dbReference>
<evidence type="ECO:0000256" key="1">
    <source>
        <dbReference type="ARBA" id="ARBA00005862"/>
    </source>
</evidence>
<evidence type="ECO:0000313" key="11">
    <source>
        <dbReference type="Proteomes" id="UP000245962"/>
    </source>
</evidence>
<comment type="cofactor">
    <cofactor evidence="6 8">
        <name>FAD</name>
        <dbReference type="ChEBI" id="CHEBI:57692"/>
    </cofactor>
    <text evidence="6 8">Binds 1 FAD per subunit.</text>
</comment>
<dbReference type="SUPFAM" id="SSF52425">
    <property type="entry name" value="Cryptochrome/photolyase, N-terminal domain"/>
    <property type="match status" value="1"/>
</dbReference>
<feature type="binding site" evidence="6">
    <location>
        <begin position="383"/>
        <end position="385"/>
    </location>
    <ligand>
        <name>FAD</name>
        <dbReference type="ChEBI" id="CHEBI:57692"/>
    </ligand>
</feature>
<dbReference type="InterPro" id="IPR002081">
    <property type="entry name" value="Cryptochrome/DNA_photolyase_1"/>
</dbReference>
<dbReference type="GO" id="GO:0000719">
    <property type="term" value="P:photoreactive repair"/>
    <property type="evidence" value="ECO:0007669"/>
    <property type="project" value="TreeGrafter"/>
</dbReference>
<evidence type="ECO:0000256" key="6">
    <source>
        <dbReference type="PIRSR" id="PIRSR602081-1"/>
    </source>
</evidence>
<feature type="domain" description="Photolyase/cryptochrome alpha/beta" evidence="9">
    <location>
        <begin position="2"/>
        <end position="136"/>
    </location>
</feature>
<dbReference type="NCBIfam" id="TIGR02765">
    <property type="entry name" value="crypto_DASH"/>
    <property type="match status" value="1"/>
</dbReference>
<dbReference type="Gene3D" id="1.10.579.10">
    <property type="entry name" value="DNA Cyclobutane Dipyrimidine Photolyase, subunit A, domain 3"/>
    <property type="match status" value="1"/>
</dbReference>
<comment type="similarity">
    <text evidence="1 8">Belongs to the DNA photolyase class-1 family.</text>
</comment>
<dbReference type="InterPro" id="IPR036155">
    <property type="entry name" value="Crypto/Photolyase_N_sf"/>
</dbReference>
<feature type="site" description="Electron transfer via tryptophanyl radical" evidence="7">
    <location>
        <position position="393"/>
    </location>
</feature>
<dbReference type="AlphaFoldDB" id="A0A2U0I8M4"/>
<evidence type="ECO:0000259" key="9">
    <source>
        <dbReference type="PROSITE" id="PS51645"/>
    </source>
</evidence>
<feature type="site" description="Electron transfer via tryptophanyl radical" evidence="7">
    <location>
        <position position="370"/>
    </location>
</feature>
<dbReference type="InterPro" id="IPR036134">
    <property type="entry name" value="Crypto/Photolyase_FAD-like_sf"/>
</dbReference>
<evidence type="ECO:0000256" key="8">
    <source>
        <dbReference type="RuleBase" id="RU367151"/>
    </source>
</evidence>
<dbReference type="InterPro" id="IPR005101">
    <property type="entry name" value="Cryptochr/Photolyase_FAD-bd"/>
</dbReference>
<dbReference type="Pfam" id="PF03441">
    <property type="entry name" value="FAD_binding_7"/>
    <property type="match status" value="1"/>
</dbReference>
<accession>A0A2U0I8M4</accession>
<evidence type="ECO:0000256" key="2">
    <source>
        <dbReference type="ARBA" id="ARBA00017881"/>
    </source>
</evidence>
<sequence length="431" mass="50631">MKHSLVWFTNNIRVKDNTVLHNACEEAGKIIAVYCFDPSHFEQTEYGFKKTGVFRTRFLMESIKDLSENLKTLNIPLFIYSGKPEENIPRLCKRYTITDIYVQKEWTRDEVSVQNKVADALEGKCYLHQVFDQFLFHPDAIPYESFKEIPEVFTTFRKQCEKHASIHKPVSVPKSQPISNWENTNTNLPSIDELGLKNIETDSRTAFPFSGGETAAWQRVQDYFWESRHLSKYKHTRNGLIGKDYSSKLSAWLANGNISARSVYHEVKKYEAEIEKNQDTYWLVFELIWRDYFKYVSLKHGAKLFKIGGILDKTYSWKRDEETISNWIEGNTKYDFVNANMKELAATGFMSNRGRQNVASYFAKEMQQDWRVGASYFESLLIDYDVHSNWGNWMYNAGVGNDPRDRKFNIESQSNRYDPDNKYTRLWLKNT</sequence>
<comment type="cofactor">
    <cofactor evidence="8">
        <name>(6R)-5,10-methylene-5,6,7,8-tetrahydrofolate</name>
        <dbReference type="ChEBI" id="CHEBI:15636"/>
    </cofactor>
    <text evidence="8">Binds 1 5,10-methenyltetrahydrofolate (MTHF) per subunit.</text>
</comment>
<evidence type="ECO:0000313" key="10">
    <source>
        <dbReference type="EMBL" id="PVW17424.1"/>
    </source>
</evidence>
<feature type="binding site" evidence="6">
    <location>
        <begin position="246"/>
        <end position="250"/>
    </location>
    <ligand>
        <name>FAD</name>
        <dbReference type="ChEBI" id="CHEBI:57692"/>
    </ligand>
</feature>
<dbReference type="InterPro" id="IPR006050">
    <property type="entry name" value="DNA_photolyase_N"/>
</dbReference>
<dbReference type="InterPro" id="IPR014729">
    <property type="entry name" value="Rossmann-like_a/b/a_fold"/>
</dbReference>
<evidence type="ECO:0000256" key="4">
    <source>
        <dbReference type="ARBA" id="ARBA00022827"/>
    </source>
</evidence>
<dbReference type="InterPro" id="IPR014133">
    <property type="entry name" value="Cry_DASH"/>
</dbReference>
<dbReference type="GO" id="GO:0071949">
    <property type="term" value="F:FAD binding"/>
    <property type="evidence" value="ECO:0007669"/>
    <property type="project" value="TreeGrafter"/>
</dbReference>
<dbReference type="SUPFAM" id="SSF48173">
    <property type="entry name" value="Cryptochrome/photolyase FAD-binding domain"/>
    <property type="match status" value="1"/>
</dbReference>
<organism evidence="10 11">
    <name type="scientific">Marixanthomonas spongiae</name>
    <dbReference type="NCBI Taxonomy" id="2174845"/>
    <lineage>
        <taxon>Bacteria</taxon>
        <taxon>Pseudomonadati</taxon>
        <taxon>Bacteroidota</taxon>
        <taxon>Flavobacteriia</taxon>
        <taxon>Flavobacteriales</taxon>
        <taxon>Flavobacteriaceae</taxon>
        <taxon>Marixanthomonas</taxon>
    </lineage>
</organism>
<dbReference type="PANTHER" id="PTHR11455:SF22">
    <property type="entry name" value="CRYPTOCHROME DASH"/>
    <property type="match status" value="1"/>
</dbReference>
<protein>
    <recommendedName>
        <fullName evidence="2 8">Cryptochrome DASH</fullName>
    </recommendedName>
</protein>
<comment type="function">
    <text evidence="8">May have a photoreceptor function.</text>
</comment>
<feature type="site" description="Electron transfer via tryptophanyl radical" evidence="7">
    <location>
        <position position="317"/>
    </location>
</feature>
<dbReference type="EMBL" id="QEHR01000001">
    <property type="protein sequence ID" value="PVW17424.1"/>
    <property type="molecule type" value="Genomic_DNA"/>
</dbReference>
<keyword evidence="3 6" id="KW-0285">Flavoprotein</keyword>
<dbReference type="GO" id="GO:0003677">
    <property type="term" value="F:DNA binding"/>
    <property type="evidence" value="ECO:0007669"/>
    <property type="project" value="TreeGrafter"/>
</dbReference>
<dbReference type="RefSeq" id="WP_116693170.1">
    <property type="nucleotide sequence ID" value="NZ_QEHR01000001.1"/>
</dbReference>
<evidence type="ECO:0000256" key="3">
    <source>
        <dbReference type="ARBA" id="ARBA00022630"/>
    </source>
</evidence>
<keyword evidence="5 8" id="KW-0157">Chromophore</keyword>
<keyword evidence="11" id="KW-1185">Reference proteome</keyword>
<keyword evidence="4 6" id="KW-0274">FAD</keyword>
<dbReference type="PANTHER" id="PTHR11455">
    <property type="entry name" value="CRYPTOCHROME"/>
    <property type="match status" value="1"/>
</dbReference>
<comment type="caution">
    <text evidence="10">The sequence shown here is derived from an EMBL/GenBank/DDBJ whole genome shotgun (WGS) entry which is preliminary data.</text>
</comment>
<reference evidence="10 11" key="1">
    <citation type="submission" date="2018-04" db="EMBL/GenBank/DDBJ databases">
        <title>Marixanthomonas spongiae HN-E44 sp. nov., isolated from a marine sponge.</title>
        <authorList>
            <person name="Luo L."/>
            <person name="Zhuang L."/>
        </authorList>
    </citation>
    <scope>NUCLEOTIDE SEQUENCE [LARGE SCALE GENOMIC DNA]</scope>
    <source>
        <strain evidence="10 11">HN-E44</strain>
    </source>
</reference>
<evidence type="ECO:0000256" key="7">
    <source>
        <dbReference type="PIRSR" id="PIRSR602081-2"/>
    </source>
</evidence>
<dbReference type="PRINTS" id="PR00147">
    <property type="entry name" value="DNAPHOTLYASE"/>
</dbReference>
<dbReference type="GO" id="GO:0003904">
    <property type="term" value="F:deoxyribodipyrimidine photo-lyase activity"/>
    <property type="evidence" value="ECO:0007669"/>
    <property type="project" value="TreeGrafter"/>
</dbReference>
<dbReference type="Gene3D" id="1.25.40.80">
    <property type="match status" value="1"/>
</dbReference>
<dbReference type="OrthoDB" id="9772484at2"/>